<dbReference type="AlphaFoldDB" id="A0A839ZB71"/>
<comment type="subcellular location">
    <subcellularLocation>
        <location evidence="1 8">Cell membrane</location>
        <topology evidence="1 8">Multi-pass membrane protein</topology>
    </subcellularLocation>
</comment>
<name>A0A839ZB71_9HYPH</name>
<dbReference type="EMBL" id="JACICD010000004">
    <property type="protein sequence ID" value="MBB3771938.1"/>
    <property type="molecule type" value="Genomic_DNA"/>
</dbReference>
<comment type="caution">
    <text evidence="10">The sequence shown here is derived from an EMBL/GenBank/DDBJ whole genome shotgun (WGS) entry which is preliminary data.</text>
</comment>
<evidence type="ECO:0000256" key="1">
    <source>
        <dbReference type="ARBA" id="ARBA00004651"/>
    </source>
</evidence>
<comment type="similarity">
    <text evidence="2 8">Belongs to the CPA3 antiporters (TC 2.A.63) subunit F family.</text>
</comment>
<feature type="transmembrane region" description="Helical" evidence="9">
    <location>
        <begin position="6"/>
        <end position="26"/>
    </location>
</feature>
<keyword evidence="4 8" id="KW-1003">Cell membrane</keyword>
<accession>A0A839ZB71</accession>
<dbReference type="InterPro" id="IPR007208">
    <property type="entry name" value="MrpF/PhaF-like"/>
</dbReference>
<protein>
    <submittedName>
        <fullName evidence="10">Multicomponent K+:H+ antiporter subunit F</fullName>
    </submittedName>
</protein>
<evidence type="ECO:0000256" key="2">
    <source>
        <dbReference type="ARBA" id="ARBA00009212"/>
    </source>
</evidence>
<gene>
    <name evidence="10" type="ORF">FHS55_002547</name>
</gene>
<organism evidence="10 11">
    <name type="scientific">Ancylobacter tetraedralis</name>
    <dbReference type="NCBI Taxonomy" id="217068"/>
    <lineage>
        <taxon>Bacteria</taxon>
        <taxon>Pseudomonadati</taxon>
        <taxon>Pseudomonadota</taxon>
        <taxon>Alphaproteobacteria</taxon>
        <taxon>Hyphomicrobiales</taxon>
        <taxon>Xanthobacteraceae</taxon>
        <taxon>Ancylobacter</taxon>
    </lineage>
</organism>
<keyword evidence="8" id="KW-0406">Ion transport</keyword>
<dbReference type="Proteomes" id="UP000533469">
    <property type="component" value="Unassembled WGS sequence"/>
</dbReference>
<keyword evidence="6 9" id="KW-1133">Transmembrane helix</keyword>
<evidence type="ECO:0000313" key="10">
    <source>
        <dbReference type="EMBL" id="MBB3771938.1"/>
    </source>
</evidence>
<dbReference type="GO" id="GO:0005886">
    <property type="term" value="C:plasma membrane"/>
    <property type="evidence" value="ECO:0007669"/>
    <property type="project" value="UniProtKB-SubCell"/>
</dbReference>
<keyword evidence="11" id="KW-1185">Reference proteome</keyword>
<evidence type="ECO:0000256" key="7">
    <source>
        <dbReference type="ARBA" id="ARBA00023136"/>
    </source>
</evidence>
<dbReference type="NCBIfam" id="NF004812">
    <property type="entry name" value="PRK06161.1"/>
    <property type="match status" value="1"/>
</dbReference>
<dbReference type="RefSeq" id="WP_183190097.1">
    <property type="nucleotide sequence ID" value="NZ_JACICD010000004.1"/>
</dbReference>
<proteinExistence type="inferred from homology"/>
<evidence type="ECO:0000256" key="9">
    <source>
        <dbReference type="SAM" id="Phobius"/>
    </source>
</evidence>
<dbReference type="PANTHER" id="PTHR34702:SF1">
    <property type="entry name" value="NA(+)_H(+) ANTIPORTER SUBUNIT F"/>
    <property type="match status" value="1"/>
</dbReference>
<keyword evidence="3 8" id="KW-0813">Transport</keyword>
<keyword evidence="8" id="KW-0050">Antiport</keyword>
<keyword evidence="7 8" id="KW-0472">Membrane</keyword>
<evidence type="ECO:0000256" key="5">
    <source>
        <dbReference type="ARBA" id="ARBA00022692"/>
    </source>
</evidence>
<dbReference type="Pfam" id="PF04066">
    <property type="entry name" value="MrpF_PhaF"/>
    <property type="match status" value="1"/>
</dbReference>
<evidence type="ECO:0000256" key="6">
    <source>
        <dbReference type="ARBA" id="ARBA00022989"/>
    </source>
</evidence>
<evidence type="ECO:0000313" key="11">
    <source>
        <dbReference type="Proteomes" id="UP000533469"/>
    </source>
</evidence>
<dbReference type="PIRSF" id="PIRSF028784">
    <property type="entry name" value="MrpF"/>
    <property type="match status" value="1"/>
</dbReference>
<reference evidence="10 11" key="1">
    <citation type="submission" date="2020-08" db="EMBL/GenBank/DDBJ databases">
        <title>Genomic Encyclopedia of Type Strains, Phase IV (KMG-IV): sequencing the most valuable type-strain genomes for metagenomic binning, comparative biology and taxonomic classification.</title>
        <authorList>
            <person name="Goeker M."/>
        </authorList>
    </citation>
    <scope>NUCLEOTIDE SEQUENCE [LARGE SCALE GENOMIC DNA]</scope>
    <source>
        <strain evidence="10 11">DSM 5895</strain>
    </source>
</reference>
<keyword evidence="5 9" id="KW-0812">Transmembrane</keyword>
<feature type="transmembrane region" description="Helical" evidence="9">
    <location>
        <begin position="63"/>
        <end position="87"/>
    </location>
</feature>
<feature type="transmembrane region" description="Helical" evidence="9">
    <location>
        <begin position="38"/>
        <end position="57"/>
    </location>
</feature>
<evidence type="ECO:0000256" key="3">
    <source>
        <dbReference type="ARBA" id="ARBA00022448"/>
    </source>
</evidence>
<dbReference type="PANTHER" id="PTHR34702">
    <property type="entry name" value="NA(+)/H(+) ANTIPORTER SUBUNIT F1"/>
    <property type="match status" value="1"/>
</dbReference>
<evidence type="ECO:0000256" key="4">
    <source>
        <dbReference type="ARBA" id="ARBA00022475"/>
    </source>
</evidence>
<sequence length="93" mass="10064">MSAHILGWSLTLAQVLLAFAMGLAAVRFARGPRAQDRVIGLDTFYVNAMLMLVTIGIRSGVTLYFEAALIIGMLGFVSTVALSKFLMRGEVIE</sequence>
<dbReference type="GO" id="GO:0015385">
    <property type="term" value="F:sodium:proton antiporter activity"/>
    <property type="evidence" value="ECO:0007669"/>
    <property type="project" value="TreeGrafter"/>
</dbReference>
<evidence type="ECO:0000256" key="8">
    <source>
        <dbReference type="PIRNR" id="PIRNR028784"/>
    </source>
</evidence>